<name>A0A160I593_HV1</name>
<evidence type="ECO:0000256" key="9">
    <source>
        <dbReference type="ARBA" id="ARBA00022511"/>
    </source>
</evidence>
<feature type="coiled-coil region" evidence="32">
    <location>
        <begin position="616"/>
        <end position="650"/>
    </location>
</feature>
<feature type="compositionally biased region" description="Basic and acidic residues" evidence="34">
    <location>
        <begin position="708"/>
        <end position="724"/>
    </location>
</feature>
<feature type="site" description="Cleavage; by host furin" evidence="32">
    <location>
        <begin position="495"/>
        <end position="496"/>
    </location>
</feature>
<evidence type="ECO:0000256" key="21">
    <source>
        <dbReference type="ARBA" id="ARBA00022890"/>
    </source>
</evidence>
<comment type="domain">
    <text evidence="32">The YXXL motif is involved in determining the exact site of viral release at the surface of infected mononuclear cells and promotes endocytosis. YXXL and di-leucine endocytosis motifs interact directly or indirectly with the clathrin adapter complexes, opperate independently, and their activities are not additive.</text>
</comment>
<dbReference type="Gene3D" id="1.20.5.490">
    <property type="entry name" value="Single helix bin"/>
    <property type="match status" value="1"/>
</dbReference>
<dbReference type="GO" id="GO:0005198">
    <property type="term" value="F:structural molecule activity"/>
    <property type="evidence" value="ECO:0007669"/>
    <property type="project" value="UniProtKB-UniRule"/>
</dbReference>
<feature type="disulfide bond" evidence="32">
    <location>
        <begin position="581"/>
        <end position="587"/>
    </location>
</feature>
<evidence type="ECO:0000256" key="22">
    <source>
        <dbReference type="ARBA" id="ARBA00022989"/>
    </source>
</evidence>
<keyword evidence="17 32" id="KW-1161">Viral attachment to host cell</keyword>
<dbReference type="Gene3D" id="2.170.40.20">
    <property type="entry name" value="Human immunodeficiency virus 1, Gp160, envelope glycoprotein"/>
    <property type="match status" value="2"/>
</dbReference>
<evidence type="ECO:0000256" key="34">
    <source>
        <dbReference type="SAM" id="MobiDB-lite"/>
    </source>
</evidence>
<keyword evidence="21 32" id="KW-1164">Virus endocytosis by host</keyword>
<evidence type="ECO:0000256" key="24">
    <source>
        <dbReference type="ARBA" id="ARBA00023054"/>
    </source>
</evidence>
<feature type="transmembrane region" description="Helical" evidence="33">
    <location>
        <begin position="12"/>
        <end position="39"/>
    </location>
</feature>
<keyword evidence="25 32" id="KW-0472">Membrane</keyword>
<feature type="region of interest" description="MPER; binding to GalCer" evidence="32">
    <location>
        <begin position="645"/>
        <end position="666"/>
    </location>
</feature>
<comment type="subunit">
    <text evidence="32">The mature envelope protein (Env) consists of a homotrimer of non-covalently associated gp120-gp41 heterodimers. The resulting complex protrudes from the virus surface as a spike. There seems to be as few as 10 spikes on the average virion. Surface protein gp120 interacts with host CD4, CCR5 and CXCR4. Gp120 also interacts with the C-type lectins CD209/DC-SIGN and CLEC4M/DC-SIGNR (collectively referred to as DC-SIGN(R)). Gp120 and gp41 interact with GalCer. Gp120 interacts with host ITGA4/ITGB7 complex; on CD4+ T-cells, this interaction results in rapid activation of integrin ITGAL/LFA-1, which facilitates efficient cell-to-cell spreading of HIV-1. Gp120 interacts with cell-associated heparan sulfate; this interaction increases virus infectivity on permissive cells and may be involved in infection of CD4- cells.</text>
</comment>
<evidence type="ECO:0000256" key="26">
    <source>
        <dbReference type="ARBA" id="ARBA00023139"/>
    </source>
</evidence>
<dbReference type="SUPFAM" id="SSF56502">
    <property type="entry name" value="gp120 core"/>
    <property type="match status" value="2"/>
</dbReference>
<keyword evidence="27 32" id="KW-1015">Disulfide bond</keyword>
<feature type="chain" id="PRO_5023365769" description="Envelope glycoprotein gp160" evidence="32">
    <location>
        <begin position="30"/>
        <end position="828"/>
    </location>
</feature>
<dbReference type="GO" id="GO:0055036">
    <property type="term" value="C:virion membrane"/>
    <property type="evidence" value="ECO:0007669"/>
    <property type="project" value="UniProtKB-SubCell"/>
</dbReference>
<keyword evidence="10 32" id="KW-1165">Clathrin-mediated endocytosis of virus by host</keyword>
<protein>
    <recommendedName>
        <fullName evidence="32">Envelope glycoprotein gp160</fullName>
    </recommendedName>
    <alternativeName>
        <fullName evidence="32">Env polyprotein</fullName>
    </alternativeName>
    <component>
        <recommendedName>
            <fullName evidence="32">Surface protein gp120</fullName>
            <shortName evidence="32">SU</shortName>
        </recommendedName>
        <alternativeName>
            <fullName evidence="32">Glycoprotein 120</fullName>
            <shortName evidence="32">gp120</shortName>
        </alternativeName>
    </component>
    <component>
        <recommendedName>
            <fullName evidence="32">Transmembrane protein gp41</fullName>
            <shortName evidence="32">TM</shortName>
        </recommendedName>
        <alternativeName>
            <fullName evidence="32">Glycoprotein 41</fullName>
            <shortName evidence="32">gp41</shortName>
        </alternativeName>
    </component>
</protein>
<evidence type="ECO:0000256" key="11">
    <source>
        <dbReference type="ARBA" id="ARBA00022581"/>
    </source>
</evidence>
<dbReference type="GO" id="GO:0075512">
    <property type="term" value="P:clathrin-dependent endocytosis of virus by host cell"/>
    <property type="evidence" value="ECO:0007669"/>
    <property type="project" value="UniProtKB-UniRule"/>
</dbReference>
<comment type="miscellaneous">
    <text evidence="32">HIV-1 lineages are divided in three main groups, M (for Major), O (for Outlier), and N (for New, or Non-M, Non-O). The vast majority of strains found worldwide belong to the group M. Group O seems to be endemic to and largely confined to Cameroon and neighboring countries in West Central Africa, where these viruses represent a small minority of HIV-1 strains. The group N is represented by a limited number of isolates from Cameroonian persons. The group M is further subdivided in 9 clades or subtypes (A to D, F to H, J and K).</text>
</comment>
<evidence type="ECO:0000256" key="30">
    <source>
        <dbReference type="ARBA" id="ARBA00023288"/>
    </source>
</evidence>
<dbReference type="FunFam" id="2.170.40.20:FF:000002">
    <property type="entry name" value="Envelope glycoprotein gp160"/>
    <property type="match status" value="1"/>
</dbReference>
<dbReference type="GO" id="GO:0019062">
    <property type="term" value="P:virion attachment to host cell"/>
    <property type="evidence" value="ECO:0007669"/>
    <property type="project" value="UniProtKB-UniRule"/>
</dbReference>
<reference evidence="37" key="1">
    <citation type="journal article" date="2016" name="Science">
        <title>HIV-1 therapy with monoclonal antibody 3BNC117 elicits host immune responses against HIV-1.</title>
        <authorList>
            <person name="Schoofs T."/>
            <person name="Klein F."/>
            <person name="Braunschweig M."/>
            <person name="Kreider E.F."/>
            <person name="Feldmann A."/>
            <person name="Nogueira L."/>
            <person name="Oliveira T."/>
            <person name="Lorenzi J.C.C."/>
            <person name="Parrish E.H."/>
            <person name="Learn G.H."/>
            <person name="West A.P.Jr."/>
            <person name="Bjorkman P.J."/>
            <person name="Schlesinger S.J."/>
            <person name="Seaman M.S."/>
            <person name="Czartoski J."/>
            <person name="McElrath M.J."/>
            <person name="Pfeifer N."/>
            <person name="Hahn B.H."/>
            <person name="Caskey M."/>
            <person name="Nussenzweig M.C."/>
        </authorList>
    </citation>
    <scope>NUCLEOTIDE SEQUENCE</scope>
    <source>
        <strain evidence="37">2E3-W24-0806Pl1.E1_S9</strain>
    </source>
</reference>
<evidence type="ECO:0000256" key="18">
    <source>
        <dbReference type="ARBA" id="ARBA00022844"/>
    </source>
</evidence>
<comment type="subcellular location">
    <subcellularLocation>
        <location evidence="3">Host cell membrane</location>
        <topology evidence="3">Peripheral membrane protein</topology>
    </subcellularLocation>
    <subcellularLocation>
        <location evidence="1">Host cell membrane</location>
        <topology evidence="1">Single-pass type I membrane protein</topology>
    </subcellularLocation>
    <subcellularLocation>
        <location evidence="2">Host endosome membrane</location>
        <topology evidence="2">Peripheral membrane protein</topology>
    </subcellularLocation>
    <subcellularLocation>
        <location evidence="5">Host endosome membrane</location>
        <topology evidence="5">Single-pass type I membrane protein</topology>
    </subcellularLocation>
    <subcellularLocation>
        <location evidence="6">Virion membrane</location>
        <topology evidence="6">Peripheral membrane protein</topology>
    </subcellularLocation>
    <subcellularLocation>
        <location evidence="4">Virion membrane</location>
        <topology evidence="4">Single-pass type I membrane protein</topology>
    </subcellularLocation>
</comment>
<dbReference type="GO" id="GO:1903911">
    <property type="term" value="P:positive regulation of receptor clustering"/>
    <property type="evidence" value="ECO:0007669"/>
    <property type="project" value="UniProtKB-UniRule"/>
</dbReference>
<organismHost>
    <name type="scientific">Homo sapiens</name>
    <name type="common">Human</name>
    <dbReference type="NCBI Taxonomy" id="9606"/>
</organismHost>
<keyword evidence="13 32" id="KW-0165">Cleavage on pair of basic residues</keyword>
<dbReference type="InterPro" id="IPR000777">
    <property type="entry name" value="HIV1_Gp120"/>
</dbReference>
<evidence type="ECO:0000256" key="6">
    <source>
        <dbReference type="ARBA" id="ARBA00004650"/>
    </source>
</evidence>
<evidence type="ECO:0000313" key="37">
    <source>
        <dbReference type="EMBL" id="ANC61218.1"/>
    </source>
</evidence>
<evidence type="ECO:0000256" key="2">
    <source>
        <dbReference type="ARBA" id="ARBA00004433"/>
    </source>
</evidence>
<comment type="function">
    <text evidence="32">Surface protein gp120: Attaches the virus to the host lymphoid cell by binding to the primary receptor CD4. This interaction induces a structural rearrangement creating a high affinity binding site for a chemokine coreceptor like CXCR4 and/or CCR5. Acts as a ligand for CD209/DC-SIGN and CLEC4M/DC-SIGNR, which are respectively found on dendritic cells (DCs), and on endothelial cells of liver sinusoids and lymph node sinuses. These interactions allow capture of viral particles at mucosal surfaces by these cells and subsequent transmission to permissive cells. HIV subverts the migration properties of dendritic cells to gain access to CD4+ T-cells in lymph nodes. Virus transmission to permissive T-cells occurs either in trans (without DCs infection, through viral capture and transmission), or in cis (following DCs productive infection, through the usual CD4-gp120 interaction), thereby inducing a robust infection. In trans infection, bound virions remain infectious over days and it is proposed that they are not degraded, but protected in non-lysosomal acidic organelles within the DCs close to the cell membrane thus contributing to the viral infectious potential during DCs' migration from the periphery to the lymphoid tissues. On arrival at lymphoid tissues, intact virions recycle back to DCs' cell surface allowing virus transmission to CD4+ T-cells.</text>
</comment>
<feature type="region of interest" description="Immunosuppression" evidence="32">
    <location>
        <begin position="557"/>
        <end position="575"/>
    </location>
</feature>
<feature type="domain" description="Retroviral envelope protein GP41-like" evidence="36">
    <location>
        <begin position="513"/>
        <end position="703"/>
    </location>
</feature>
<sequence>MKVKGIRRNYLWRWGTMLLGMLMICSAANNLWVTVYYGVPVWKEATTTLFCASDAKAYDKEVHNVWATHACVPTDPNPQEVIMANVTENFNMWKNNMVEQMHTDIISLWDQSLKPCVKLTPLCVTLNCSSAKNNNVTSNSKNGTLEEEPGAIQNCTFNMTTEVSDRLKGRALFYKLDIEPLNNNTNNTFYRLINCNTSTITQACPKVSWDPIPIHYCAPAGYAILKCNEKNFNGTGPCRNVSTVQCTHGIKPVVSTQLLLNGSLAENDTIIRSQNISDNAKIIIVHLNESVDINCTRPNNNTRKSIHMGPGRAFYATGDIIGDIRKAHCNVSRTQWNKTLERVKEKLKSYFPNKTIQFNSSSGGDLEITMHSFNCRGEFFYCNTSQLFNETKDSNDTIILPCKIKQMINMWQEVGRAMYAAPVEGNIACNSTITGLLLTRDGGNNTNETEIFRPGGGDMRDNWRSELYKYKVVEIEPLGIAPTKAKRQVVQREKRAAMTALFLGFLGAAGSTMGAASITLTVQARQLLSGIVQQQSNLLRAIEAQQHLLQLTVWGIKQLQARVLAVERYLQDQRLLGLWGCSGKLICTTNVPWNSSWSNKSLDHIWGNMTWMEWEKEISNYSQEIYRLIEQSQNQQEKNEQELLALDQWASLWNWFDISKWLWYIRIFIIIVGGLIGLRIVFTVLSIVNRVRKGYSPLSLQTLIPSPREPDRPEGIEEGGGERGKDRSVRLVTGFLPLLWDDLRSLTIFLYHRLRDLLLIVTRTVQRLGHRGWEILKYWWSLLQYWSQELKNSAISLLNTTAVVVAEGTDRIIEVLQRAGRAILNLER</sequence>
<keyword evidence="23 32" id="KW-1039">Host endosome</keyword>
<dbReference type="Pfam" id="PF00516">
    <property type="entry name" value="GP120"/>
    <property type="match status" value="1"/>
</dbReference>
<dbReference type="FunFam" id="1.10.287.210:FF:000001">
    <property type="entry name" value="Envelope glycoprotein gp160"/>
    <property type="match status" value="1"/>
</dbReference>
<evidence type="ECO:0000256" key="3">
    <source>
        <dbReference type="ARBA" id="ARBA00004505"/>
    </source>
</evidence>
<comment type="PTM">
    <text evidence="32">Specific enzymatic cleavages in vivo yield mature proteins. Envelope glycoproteins are synthesized as a inactive precursor that is heavily N-glycosylated and processed likely by host cell furin in the Golgi to yield the mature SU and TM proteins. The cleavage site between SU and TM requires the minimal sequence [KR]-X-[KR]-R. About 2 of the 9 disulfide bonds of gp41 are reduced by P4HB/PDI, following binding to CD4 receptor.</text>
</comment>
<evidence type="ECO:0000256" key="32">
    <source>
        <dbReference type="HAMAP-Rule" id="MF_04083"/>
    </source>
</evidence>
<evidence type="ECO:0000256" key="31">
    <source>
        <dbReference type="ARBA" id="ARBA00023296"/>
    </source>
</evidence>
<evidence type="ECO:0000256" key="17">
    <source>
        <dbReference type="ARBA" id="ARBA00022804"/>
    </source>
</evidence>
<evidence type="ECO:0000256" key="12">
    <source>
        <dbReference type="ARBA" id="ARBA00022595"/>
    </source>
</evidence>
<dbReference type="CDD" id="cd09909">
    <property type="entry name" value="HIV-1-like_HR1-HR2"/>
    <property type="match status" value="1"/>
</dbReference>
<keyword evidence="22 32" id="KW-1133">Transmembrane helix</keyword>
<evidence type="ECO:0000256" key="19">
    <source>
        <dbReference type="ARBA" id="ARBA00022870"/>
    </source>
</evidence>
<dbReference type="Gene3D" id="1.10.287.210">
    <property type="match status" value="1"/>
</dbReference>
<evidence type="ECO:0000256" key="15">
    <source>
        <dbReference type="ARBA" id="ARBA00022703"/>
    </source>
</evidence>
<keyword evidence="19 32" id="KW-1043">Host membrane</keyword>
<dbReference type="GO" id="GO:0020002">
    <property type="term" value="C:host cell plasma membrane"/>
    <property type="evidence" value="ECO:0007669"/>
    <property type="project" value="UniProtKB-SubCell"/>
</dbReference>
<feature type="domain" description="Human immunodeficiency virus 1 envelope glycoprotein Gp120" evidence="35">
    <location>
        <begin position="31"/>
        <end position="495"/>
    </location>
</feature>
<evidence type="ECO:0000256" key="4">
    <source>
        <dbReference type="ARBA" id="ARBA00004563"/>
    </source>
</evidence>
<evidence type="ECO:0000256" key="8">
    <source>
        <dbReference type="ARBA" id="ARBA00022510"/>
    </source>
</evidence>
<dbReference type="GO" id="GO:0016020">
    <property type="term" value="C:membrane"/>
    <property type="evidence" value="ECO:0007669"/>
    <property type="project" value="UniProtKB-UniRule"/>
</dbReference>
<comment type="domain">
    <text evidence="32 33">The 17 amino acids long immunosuppressive region is present in many retroviral envelope proteins. Synthetic peptides derived from this relatively conserved sequence inhibit immune function in vitro and in vivo.</text>
</comment>
<proteinExistence type="inferred from homology"/>
<evidence type="ECO:0000256" key="29">
    <source>
        <dbReference type="ARBA" id="ARBA00023280"/>
    </source>
</evidence>
<dbReference type="GO" id="GO:0044175">
    <property type="term" value="C:host cell endosome membrane"/>
    <property type="evidence" value="ECO:0007669"/>
    <property type="project" value="UniProtKB-SubCell"/>
</dbReference>
<comment type="domain">
    <text evidence="32">The CD4-binding region is targeted by the antibody b12.</text>
</comment>
<keyword evidence="26 32" id="KW-0564">Palmitate</keyword>
<feature type="region of interest" description="V5" evidence="32">
    <location>
        <begin position="445"/>
        <end position="455"/>
    </location>
</feature>
<keyword evidence="18 32" id="KW-0946">Virion</keyword>
<comment type="PTM">
    <text evidence="32">Palmitoylation of the transmembrane protein and of Env polyprotein (prior to its proteolytic cleavage) is essential for their association with host cell membrane lipid rafts. Palmitoylation is therefore required for envelope trafficking to classical lipid rafts, but not for viral replication.</text>
</comment>
<dbReference type="GO" id="GO:0039654">
    <property type="term" value="P:fusion of virus membrane with host endosome membrane"/>
    <property type="evidence" value="ECO:0007669"/>
    <property type="project" value="UniProtKB-UniRule"/>
</dbReference>
<keyword evidence="8 32" id="KW-1170">Fusion of virus membrane with host endosomal membrane</keyword>
<keyword evidence="29 32" id="KW-0899">Viral immunoevasion</keyword>
<comment type="domain">
    <text evidence="32">Some of the most genetically diverse regions of the viral genome are present in Env. They are called variable regions 1 through 5 (V1 through V5). Coreceptor usage of gp120 is determined mainly by the primary structure of the third variable region (V3) in the outer domain of gp120. The sequence of V3 determines which coreceptor, CCR5 and/or CXCR4 (corresponding to R5/macrophage, X4/T cell and R5X4/T cell and macrophage tropism), is used to trigger the fusion potential of the Env complex, and hence which cells the virus can infect. Binding to CCR5 involves a region adjacent in addition to V3.</text>
</comment>
<dbReference type="Pfam" id="PF00517">
    <property type="entry name" value="GP41"/>
    <property type="match status" value="1"/>
</dbReference>
<evidence type="ECO:0000259" key="36">
    <source>
        <dbReference type="Pfam" id="PF00517"/>
    </source>
</evidence>
<feature type="disulfide bond" evidence="32">
    <location>
        <begin position="51"/>
        <end position="71"/>
    </location>
</feature>
<comment type="PTM">
    <text evidence="32">Highly glycosylated by host. The high number of glycan on the protein is reffered to as 'glycan shield' because it contributes to hide protein sequence from adaptive immune system.</text>
</comment>
<comment type="caution">
    <text evidence="32 33">Lacks conserved residue(s) required for the propagation of feature annotation.</text>
</comment>
<dbReference type="InterPro" id="IPR036377">
    <property type="entry name" value="Gp120_core_sf"/>
</dbReference>
<feature type="topological domain" description="Cytoplasmic" evidence="32">
    <location>
        <begin position="689"/>
        <end position="828"/>
    </location>
</feature>
<comment type="subcellular location">
    <molecule>Transmembrane protein gp41</molecule>
    <subcellularLocation>
        <location evidence="32">Virion membrane</location>
        <topology evidence="32">Single-pass type I membrane protein</topology>
    </subcellularLocation>
    <subcellularLocation>
        <location evidence="32">Host cell membrane</location>
        <topology evidence="32">Single-pass type I membrane protein</topology>
    </subcellularLocation>
    <subcellularLocation>
        <location evidence="32">Host endosome membrane</location>
        <topology evidence="32">Single-pass type I membrane protein</topology>
    </subcellularLocation>
    <text evidence="32">It is probably concentrated at the site of budding and incorporated into the virions possibly by contacts between the cytoplasmic tail of Env and the N-terminus of Gag.</text>
</comment>
<evidence type="ECO:0000256" key="5">
    <source>
        <dbReference type="ARBA" id="ARBA00004578"/>
    </source>
</evidence>
<keyword evidence="7 32" id="KW-1168">Fusion of virus membrane with host membrane</keyword>
<comment type="subcellular location">
    <molecule>Surface protein gp120</molecule>
    <subcellularLocation>
        <location evidence="32">Virion membrane</location>
        <topology evidence="32">Peripheral membrane protein</topology>
    </subcellularLocation>
    <subcellularLocation>
        <location evidence="32">Host cell membrane</location>
        <topology evidence="32">Peripheral membrane protein</topology>
    </subcellularLocation>
    <subcellularLocation>
        <location evidence="32">Host endosome membrane</location>
        <topology evidence="32">Single-pass type I membrane protein</topology>
    </subcellularLocation>
    <text evidence="32">The surface protein is not anchored to the viral envelope, but associates with the extravirion surface through its binding to TM. It is probably concentrated at the site of budding and incorporated into the virions possibly by contacts between the cytoplasmic tail of Env and the N-terminus of Gag.</text>
</comment>
<feature type="disulfide bond" evidence="32">
    <location>
        <begin position="227"/>
        <end position="238"/>
    </location>
</feature>
<evidence type="ECO:0000256" key="27">
    <source>
        <dbReference type="ARBA" id="ARBA00023157"/>
    </source>
</evidence>
<dbReference type="InterPro" id="IPR037527">
    <property type="entry name" value="Gp160"/>
</dbReference>
<dbReference type="GO" id="GO:1903908">
    <property type="term" value="P:positive regulation of plasma membrane raft polarization"/>
    <property type="evidence" value="ECO:0007669"/>
    <property type="project" value="UniProtKB-UniRule"/>
</dbReference>
<comment type="domain">
    <text evidence="32">The membrane proximal external region (MPER) present in gp41 is a tryptophan-rich region recognized by the antibodies 2F5, Z13, and 4E10. MPER seems to play a role in fusion.</text>
</comment>
<evidence type="ECO:0000256" key="28">
    <source>
        <dbReference type="ARBA" id="ARBA00023180"/>
    </source>
</evidence>
<dbReference type="HAMAP" id="MF_04083">
    <property type="entry name" value="HIV_ENV"/>
    <property type="match status" value="1"/>
</dbReference>
<dbReference type="SUPFAM" id="SSF58069">
    <property type="entry name" value="Virus ectodomain"/>
    <property type="match status" value="1"/>
</dbReference>
<evidence type="ECO:0000256" key="1">
    <source>
        <dbReference type="ARBA" id="ARBA00004402"/>
    </source>
</evidence>
<dbReference type="FunFam" id="2.170.40.20:FF:000003">
    <property type="entry name" value="Envelope glycoprotein gp160"/>
    <property type="match status" value="1"/>
</dbReference>
<evidence type="ECO:0000256" key="25">
    <source>
        <dbReference type="ARBA" id="ARBA00023136"/>
    </source>
</evidence>
<keyword evidence="9 32" id="KW-1032">Host cell membrane</keyword>
<keyword evidence="31 32" id="KW-1160">Virus entry into host cell</keyword>
<keyword evidence="24 32" id="KW-0175">Coiled coil</keyword>
<evidence type="ECO:0000256" key="20">
    <source>
        <dbReference type="ARBA" id="ARBA00022879"/>
    </source>
</evidence>
<evidence type="ECO:0000259" key="35">
    <source>
        <dbReference type="Pfam" id="PF00516"/>
    </source>
</evidence>
<evidence type="ECO:0000256" key="13">
    <source>
        <dbReference type="ARBA" id="ARBA00022685"/>
    </source>
</evidence>
<dbReference type="EMBL" id="KX028473">
    <property type="protein sequence ID" value="ANC61218.1"/>
    <property type="molecule type" value="Genomic_RNA"/>
</dbReference>
<dbReference type="FunFam" id="1.20.5.490:FF:000001">
    <property type="entry name" value="Envelope glycoprotein gp160"/>
    <property type="match status" value="1"/>
</dbReference>
<organism evidence="37">
    <name type="scientific">Human immunodeficiency virus type 1</name>
    <name type="common">HIV-1</name>
    <dbReference type="NCBI Taxonomy" id="11676"/>
    <lineage>
        <taxon>Viruses</taxon>
        <taxon>Riboviria</taxon>
        <taxon>Pararnavirae</taxon>
        <taxon>Artverviricota</taxon>
        <taxon>Revtraviricetes</taxon>
        <taxon>Ortervirales</taxon>
        <taxon>Retroviridae</taxon>
        <taxon>Orthoretrovirinae</taxon>
        <taxon>Lentivirus</taxon>
        <taxon>Lentivirus humimdef1</taxon>
    </lineage>
</organism>
<keyword evidence="30 32" id="KW-0449">Lipoprotein</keyword>
<dbReference type="GO" id="GO:0052031">
    <property type="term" value="P:symbiont-mediated perturbation of host defense response"/>
    <property type="evidence" value="ECO:0007669"/>
    <property type="project" value="UniProtKB-UniRule"/>
</dbReference>
<comment type="similarity">
    <text evidence="32">Belongs to the HIV-1 env protein family.</text>
</comment>
<keyword evidence="14 32" id="KW-0812">Transmembrane</keyword>
<keyword evidence="12 32" id="KW-1162">Viral penetration into host cytoplasm</keyword>
<feature type="short sequence motif" description="YXXL motif; contains endocytosis signal" evidence="32">
    <location>
        <begin position="695"/>
        <end position="698"/>
    </location>
</feature>
<dbReference type="InterPro" id="IPR000328">
    <property type="entry name" value="GP41-like"/>
</dbReference>
<feature type="chain" id="PRO_5023365768" description="Transmembrane protein gp41" evidence="32">
    <location>
        <begin position="496"/>
        <end position="828"/>
    </location>
</feature>
<feature type="region of interest" description="CD4-binding loop" evidence="32">
    <location>
        <begin position="361"/>
        <end position="371"/>
    </location>
</feature>
<accession>A0A160I593</accession>
<evidence type="ECO:0000256" key="33">
    <source>
        <dbReference type="RuleBase" id="RU363095"/>
    </source>
</evidence>
<keyword evidence="28 32" id="KW-0325">Glycoprotein</keyword>
<evidence type="ECO:0000256" key="10">
    <source>
        <dbReference type="ARBA" id="ARBA00022570"/>
    </source>
</evidence>
<evidence type="ECO:0000256" key="7">
    <source>
        <dbReference type="ARBA" id="ARBA00022506"/>
    </source>
</evidence>
<evidence type="ECO:0000256" key="16">
    <source>
        <dbReference type="ARBA" id="ARBA00022729"/>
    </source>
</evidence>
<gene>
    <name evidence="32 37" type="primary">env</name>
</gene>
<keyword evidence="20 32" id="KW-0261">Viral envelope protein</keyword>
<evidence type="ECO:0000256" key="23">
    <source>
        <dbReference type="ARBA" id="ARBA00023046"/>
    </source>
</evidence>
<comment type="function">
    <text evidence="32">Envelope glycoprotein gp160: Oligomerizes in the host endoplasmic reticulum into predominantly trimers. In a second time, gp160 transits in the host Golgi, where glycosylation is completed. The precursor is then proteolytically cleaved in the trans-Golgi and thereby activated by cellular furin or furin-like proteases to produce gp120 and gp41.</text>
</comment>
<evidence type="ECO:0000256" key="14">
    <source>
        <dbReference type="ARBA" id="ARBA00022692"/>
    </source>
</evidence>
<dbReference type="GO" id="GO:0019064">
    <property type="term" value="P:fusion of virus membrane with host plasma membrane"/>
    <property type="evidence" value="ECO:0007669"/>
    <property type="project" value="UniProtKB-UniRule"/>
</dbReference>
<comment type="function">
    <text evidence="32">Transmembrane protein gp41: Acts as a class I viral fusion protein. Under the current model, the protein has at least 3 conformational states: pre-fusion native state, pre-hairpin intermediate state, and post-fusion hairpin state. During fusion of viral and target intracellular membranes, the coiled coil regions (heptad repeats) assume a trimer-of-hairpins structure, positioning the fusion peptide in close proximity to the C-terminal region of the ectodomain. The formation of this structure appears to drive apposition and subsequent fusion of viral and target cell membranes. Complete fusion occurs in host cell endosomes and is dynamin-dependent, however some lipid transfer might occur at the plasma membrane. The virus undergoes clathrin-dependent internalization long before endosomal fusion, thus minimizing the surface exposure of conserved viral epitopes during fusion and reducing the efficacy of inhibitors targeting these epitopes. Membranes fusion leads to delivery of the nucleocapsid into the cytoplasm.</text>
</comment>
<keyword evidence="16 32" id="KW-0732">Signal</keyword>
<feature type="region of interest" description="Disordered" evidence="34">
    <location>
        <begin position="704"/>
        <end position="724"/>
    </location>
</feature>
<keyword evidence="11 32" id="KW-0945">Host-virus interaction</keyword>
<dbReference type="GO" id="GO:0019082">
    <property type="term" value="P:viral protein processing"/>
    <property type="evidence" value="ECO:0007669"/>
    <property type="project" value="UniProtKB-UniRule"/>
</dbReference>
<feature type="transmembrane region" description="Helical" evidence="33">
    <location>
        <begin position="661"/>
        <end position="688"/>
    </location>
</feature>
<feature type="disulfide bond" evidence="32">
    <location>
        <begin position="217"/>
        <end position="246"/>
    </location>
</feature>
<dbReference type="GO" id="GO:0019031">
    <property type="term" value="C:viral envelope"/>
    <property type="evidence" value="ECO:0007669"/>
    <property type="project" value="UniProtKB-KW"/>
</dbReference>
<keyword evidence="15 32" id="KW-0053">Apoptosis</keyword>
<comment type="miscellaneous">
    <text evidence="32">Inhibitors targeting HIV-1 viral envelope proteins are used as antiretroviral drugs. Attachment of virions to the cell surface via non-specific interactions and CD4 binding can be blocked by inhibitors that include cyanovirin-N, cyclotriazadisulfonamide analogs, PRO 2000, TNX 355 and PRO 542. In addition, BMS 806 can block CD4-induced conformational changes. Env interactions with the coreceptor molecules can be targeted by CCR5 antagonists including SCH-D, maraviroc (UK 427857) and aplaviroc (GW 873140), and the CXCR4 antagonist AMD 070. Fusion of viral and cellular membranes can be inhibited by peptides such as enfuvirtide and tifuvirtide (T 1249). Resistance to inhibitors associated with mutations in Env are observed. Most of the time, single mutations confer only a modest reduction in drug susceptibility. Combination of several mutations is usually required to develop a high-level drug resistance.</text>
</comment>